<evidence type="ECO:0000313" key="1">
    <source>
        <dbReference type="EMBL" id="MEI9404474.1"/>
    </source>
</evidence>
<comment type="caution">
    <text evidence="1">The sequence shown here is derived from an EMBL/GenBank/DDBJ whole genome shotgun (WGS) entry which is preliminary data.</text>
</comment>
<accession>A0ABU8KFJ8</accession>
<protein>
    <submittedName>
        <fullName evidence="1">Uncharacterized protein</fullName>
    </submittedName>
</protein>
<gene>
    <name evidence="1" type="ORF">O7A05_20250</name>
</gene>
<proteinExistence type="predicted"/>
<evidence type="ECO:0000313" key="2">
    <source>
        <dbReference type="Proteomes" id="UP001366503"/>
    </source>
</evidence>
<dbReference type="EMBL" id="JAPYKO010000014">
    <property type="protein sequence ID" value="MEI9404474.1"/>
    <property type="molecule type" value="Genomic_DNA"/>
</dbReference>
<dbReference type="Proteomes" id="UP001366503">
    <property type="component" value="Unassembled WGS sequence"/>
</dbReference>
<name>A0ABU8KFJ8_9HYPH</name>
<sequence length="148" mass="16164">MRVHLHVLLFIEYPFNKNTFFVECNGLWEYGNSVAVSLTSPEPKKSRKIRALIEEAERQSSGRMPASEKACFDELKGVGQTSAARSIQALLCEAVYSPAGRGRRISALTVSIAGRMIASDWDTAAYGAGFNPVTQTIAVDHPAVTWCA</sequence>
<reference evidence="1 2" key="1">
    <citation type="submission" date="2022-12" db="EMBL/GenBank/DDBJ databases">
        <authorList>
            <person name="Muema E."/>
        </authorList>
    </citation>
    <scope>NUCLEOTIDE SEQUENCE [LARGE SCALE GENOMIC DNA]</scope>
    <source>
        <strain evidence="2">1330</strain>
    </source>
</reference>
<keyword evidence="2" id="KW-1185">Reference proteome</keyword>
<dbReference type="RefSeq" id="WP_337094748.1">
    <property type="nucleotide sequence ID" value="NZ_JAPYKO010000014.1"/>
</dbReference>
<organism evidence="1 2">
    <name type="scientific">Mesorhizobium argentiipisi</name>
    <dbReference type="NCBI Taxonomy" id="3015175"/>
    <lineage>
        <taxon>Bacteria</taxon>
        <taxon>Pseudomonadati</taxon>
        <taxon>Pseudomonadota</taxon>
        <taxon>Alphaproteobacteria</taxon>
        <taxon>Hyphomicrobiales</taxon>
        <taxon>Phyllobacteriaceae</taxon>
        <taxon>Mesorhizobium</taxon>
    </lineage>
</organism>